<dbReference type="InterPro" id="IPR027417">
    <property type="entry name" value="P-loop_NTPase"/>
</dbReference>
<feature type="non-terminal residue" evidence="2">
    <location>
        <position position="226"/>
    </location>
</feature>
<dbReference type="GO" id="GO:0016887">
    <property type="term" value="F:ATP hydrolysis activity"/>
    <property type="evidence" value="ECO:0007669"/>
    <property type="project" value="InterPro"/>
</dbReference>
<accession>T1AK72</accession>
<organism evidence="2">
    <name type="scientific">mine drainage metagenome</name>
    <dbReference type="NCBI Taxonomy" id="410659"/>
    <lineage>
        <taxon>unclassified sequences</taxon>
        <taxon>metagenomes</taxon>
        <taxon>ecological metagenomes</taxon>
    </lineage>
</organism>
<evidence type="ECO:0000256" key="1">
    <source>
        <dbReference type="ARBA" id="ARBA00006611"/>
    </source>
</evidence>
<protein>
    <submittedName>
        <fullName evidence="2">Type II secretion system protein E</fullName>
    </submittedName>
</protein>
<dbReference type="PANTHER" id="PTHR30486">
    <property type="entry name" value="TWITCHING MOTILITY PROTEIN PILT"/>
    <property type="match status" value="1"/>
</dbReference>
<dbReference type="PANTHER" id="PTHR30486:SF6">
    <property type="entry name" value="TYPE IV PILUS RETRACTATION ATPASE PILT"/>
    <property type="match status" value="1"/>
</dbReference>
<gene>
    <name evidence="2" type="ORF">B1B_14667</name>
</gene>
<evidence type="ECO:0000313" key="2">
    <source>
        <dbReference type="EMBL" id="EQD41134.1"/>
    </source>
</evidence>
<dbReference type="SUPFAM" id="SSF52540">
    <property type="entry name" value="P-loop containing nucleoside triphosphate hydrolases"/>
    <property type="match status" value="1"/>
</dbReference>
<dbReference type="EMBL" id="AUZY01009736">
    <property type="protein sequence ID" value="EQD41134.1"/>
    <property type="molecule type" value="Genomic_DNA"/>
</dbReference>
<dbReference type="AlphaFoldDB" id="T1AK72"/>
<reference evidence="2" key="2">
    <citation type="journal article" date="2014" name="ISME J.">
        <title>Microbial stratification in low pH oxic and suboxic macroscopic growths along an acid mine drainage.</title>
        <authorList>
            <person name="Mendez-Garcia C."/>
            <person name="Mesa V."/>
            <person name="Sprenger R.R."/>
            <person name="Richter M."/>
            <person name="Diez M.S."/>
            <person name="Solano J."/>
            <person name="Bargiela R."/>
            <person name="Golyshina O.V."/>
            <person name="Manteca A."/>
            <person name="Ramos J.L."/>
            <person name="Gallego J.R."/>
            <person name="Llorente I."/>
            <person name="Martins Dos Santos V.A."/>
            <person name="Jensen O.N."/>
            <person name="Pelaez A.I."/>
            <person name="Sanchez J."/>
            <person name="Ferrer M."/>
        </authorList>
    </citation>
    <scope>NUCLEOTIDE SEQUENCE</scope>
</reference>
<name>T1AK72_9ZZZZ</name>
<dbReference type="InterPro" id="IPR050921">
    <property type="entry name" value="T4SS_GSP_E_ATPase"/>
</dbReference>
<comment type="caution">
    <text evidence="2">The sequence shown here is derived from an EMBL/GenBank/DDBJ whole genome shotgun (WGS) entry which is preliminary data.</text>
</comment>
<comment type="similarity">
    <text evidence="1">Belongs to the GSP E family.</text>
</comment>
<dbReference type="Gene3D" id="3.30.450.380">
    <property type="match status" value="1"/>
</dbReference>
<sequence>MPLNPFKKKERVITTLDKMQVQLNGGSGSEDISFDEIEPGMVYSRVYQNRDTGEINLALIEPFVDDQEKDIVERLKNYLINLAAFNGHPTTNRKKDFEEYFPIAQDDLDIRLAGNQGLVIKYYVERDIVGYGRIDGLMRDPNIEDISCDSSTVPVFVFHKEHGYIMTNIKYADDDELNRYVKSLIQDSGKHISISIPIIDATLRDGSRIQASFGKYITNNGPAFTI</sequence>
<reference evidence="2" key="1">
    <citation type="submission" date="2013-08" db="EMBL/GenBank/DDBJ databases">
        <authorList>
            <person name="Mendez C."/>
            <person name="Richter M."/>
            <person name="Ferrer M."/>
            <person name="Sanchez J."/>
        </authorList>
    </citation>
    <scope>NUCLEOTIDE SEQUENCE</scope>
</reference>
<proteinExistence type="inferred from homology"/>